<protein>
    <submittedName>
        <fullName evidence="3">CPBP family intramembrane metalloprotease</fullName>
    </submittedName>
</protein>
<dbReference type="GO" id="GO:0006508">
    <property type="term" value="P:proteolysis"/>
    <property type="evidence" value="ECO:0007669"/>
    <property type="project" value="UniProtKB-KW"/>
</dbReference>
<evidence type="ECO:0000313" key="3">
    <source>
        <dbReference type="EMBL" id="MTD00989.1"/>
    </source>
</evidence>
<proteinExistence type="inferred from homology"/>
<evidence type="ECO:0000313" key="4">
    <source>
        <dbReference type="Proteomes" id="UP000483839"/>
    </source>
</evidence>
<comment type="similarity">
    <text evidence="1">Belongs to the UPF0177 family.</text>
</comment>
<reference evidence="3 4" key="1">
    <citation type="submission" date="2019-11" db="EMBL/GenBank/DDBJ databases">
        <title>Streptococcus uberis isolated from clinical mastitis cases on a southeastern Queensland dairy.</title>
        <authorList>
            <person name="Workentine M.L."/>
            <person name="Price R."/>
            <person name="Olchowy T."/>
        </authorList>
    </citation>
    <scope>NUCLEOTIDE SEQUENCE [LARGE SCALE GENOMIC DNA]</scope>
    <source>
        <strain evidence="3 4">OLC4459-A17</strain>
    </source>
</reference>
<sequence>MQKRILEMPTKRYQKLPAWLMILLACGMVQGFMLVGGLLAGMVFLLFLLFMIILRAGDTSILSHLSSMMNGLYFQLACFAFFSLTVMAWVKWYERRPLLSLGFYKDKWFFEILKGWLIGTFLFALSVGLSYLLGGLAFKGFDFSPKTLCYVIGIIPLWFIQGGTEELLTRGWLLPLIAKRSHLATAIIISSSLFGMMHLANDHVTVLSVVSIILVGIFMALYMLKTDNIWGVAGIHGAWNFTQGNLCGLAVSGQASGPSILQFDSKVGAPEWLSGGAFGTEGSLVASLVLLFGILILAWRFKREDSGKK</sequence>
<gene>
    <name evidence="3" type="ORF">GKS16_01645</name>
</gene>
<dbReference type="GO" id="GO:0080120">
    <property type="term" value="P:CAAX-box protein maturation"/>
    <property type="evidence" value="ECO:0007669"/>
    <property type="project" value="UniProtKB-ARBA"/>
</dbReference>
<accession>A0A6L6G747</accession>
<dbReference type="EMBL" id="WLXI01000008">
    <property type="protein sequence ID" value="MTD00989.1"/>
    <property type="molecule type" value="Genomic_DNA"/>
</dbReference>
<feature type="domain" description="CAAX prenyl protease 2/Lysostaphin resistance protein A-like" evidence="2">
    <location>
        <begin position="151"/>
        <end position="241"/>
    </location>
</feature>
<keyword evidence="3" id="KW-0482">Metalloprotease</keyword>
<dbReference type="InterPro" id="IPR003675">
    <property type="entry name" value="Rce1/LyrA-like_dom"/>
</dbReference>
<dbReference type="PROSITE" id="PS51257">
    <property type="entry name" value="PROKAR_LIPOPROTEIN"/>
    <property type="match status" value="1"/>
</dbReference>
<name>A0A6L6G747_STRUB</name>
<dbReference type="GO" id="GO:0004175">
    <property type="term" value="F:endopeptidase activity"/>
    <property type="evidence" value="ECO:0007669"/>
    <property type="project" value="UniProtKB-ARBA"/>
</dbReference>
<dbReference type="PANTHER" id="PTHR39430:SF1">
    <property type="entry name" value="PROTEASE"/>
    <property type="match status" value="1"/>
</dbReference>
<keyword evidence="3" id="KW-0378">Hydrolase</keyword>
<dbReference type="Pfam" id="PF02517">
    <property type="entry name" value="Rce1-like"/>
    <property type="match status" value="1"/>
</dbReference>
<organism evidence="3 4">
    <name type="scientific">Streptococcus uberis</name>
    <dbReference type="NCBI Taxonomy" id="1349"/>
    <lineage>
        <taxon>Bacteria</taxon>
        <taxon>Bacillati</taxon>
        <taxon>Bacillota</taxon>
        <taxon>Bacilli</taxon>
        <taxon>Lactobacillales</taxon>
        <taxon>Streptococcaceae</taxon>
        <taxon>Streptococcus</taxon>
    </lineage>
</organism>
<comment type="caution">
    <text evidence="3">The sequence shown here is derived from an EMBL/GenBank/DDBJ whole genome shotgun (WGS) entry which is preliminary data.</text>
</comment>
<dbReference type="AlphaFoldDB" id="A0A6L6G747"/>
<evidence type="ECO:0000256" key="1">
    <source>
        <dbReference type="ARBA" id="ARBA00009067"/>
    </source>
</evidence>
<evidence type="ECO:0000259" key="2">
    <source>
        <dbReference type="Pfam" id="PF02517"/>
    </source>
</evidence>
<dbReference type="RefSeq" id="WP_046388966.1">
    <property type="nucleotide sequence ID" value="NZ_JADFBD010000012.1"/>
</dbReference>
<dbReference type="Proteomes" id="UP000483839">
    <property type="component" value="Unassembled WGS sequence"/>
</dbReference>
<keyword evidence="3" id="KW-0645">Protease</keyword>
<dbReference type="GO" id="GO:0008237">
    <property type="term" value="F:metallopeptidase activity"/>
    <property type="evidence" value="ECO:0007669"/>
    <property type="project" value="UniProtKB-KW"/>
</dbReference>
<dbReference type="PANTHER" id="PTHR39430">
    <property type="entry name" value="MEMBRANE-ASSOCIATED PROTEASE-RELATED"/>
    <property type="match status" value="1"/>
</dbReference>